<dbReference type="Proteomes" id="UP001175271">
    <property type="component" value="Unassembled WGS sequence"/>
</dbReference>
<keyword evidence="2" id="KW-1185">Reference proteome</keyword>
<sequence length="246" mass="28579">MNSVPFCFIEEVVFLLDSCPTIAKLEGPFGEFGRIISEERHNFSVQGSKGIVRNCVIKNTMEHTEQSIPKFCFRIYFHLGQKFRYNSQVMDAVKRRQSYVERFELSVRNGNLNDDVIALFKHLKVTHLIVHVQFNDTIMKFVKTLVVNRSLKNVVIEQSLQEDRYITVILPLLIQPQLEKVLYYKCNRRTAGLTLDFLQTKNGPRELRPSCSPDVKGIVFQFLETVDTEELLGKYSKRAHKSEETN</sequence>
<name>A0AA39LMN2_9BILA</name>
<organism evidence="1 2">
    <name type="scientific">Steinernema hermaphroditum</name>
    <dbReference type="NCBI Taxonomy" id="289476"/>
    <lineage>
        <taxon>Eukaryota</taxon>
        <taxon>Metazoa</taxon>
        <taxon>Ecdysozoa</taxon>
        <taxon>Nematoda</taxon>
        <taxon>Chromadorea</taxon>
        <taxon>Rhabditida</taxon>
        <taxon>Tylenchina</taxon>
        <taxon>Panagrolaimomorpha</taxon>
        <taxon>Strongyloidoidea</taxon>
        <taxon>Steinernematidae</taxon>
        <taxon>Steinernema</taxon>
    </lineage>
</organism>
<proteinExistence type="predicted"/>
<evidence type="ECO:0000313" key="1">
    <source>
        <dbReference type="EMBL" id="KAK0402843.1"/>
    </source>
</evidence>
<comment type="caution">
    <text evidence="1">The sequence shown here is derived from an EMBL/GenBank/DDBJ whole genome shotgun (WGS) entry which is preliminary data.</text>
</comment>
<protein>
    <submittedName>
        <fullName evidence="1">Uncharacterized protein</fullName>
    </submittedName>
</protein>
<dbReference type="AlphaFoldDB" id="A0AA39LMN2"/>
<evidence type="ECO:0000313" key="2">
    <source>
        <dbReference type="Proteomes" id="UP001175271"/>
    </source>
</evidence>
<accession>A0AA39LMN2</accession>
<reference evidence="1" key="1">
    <citation type="submission" date="2023-06" db="EMBL/GenBank/DDBJ databases">
        <title>Genomic analysis of the entomopathogenic nematode Steinernema hermaphroditum.</title>
        <authorList>
            <person name="Schwarz E.M."/>
            <person name="Heppert J.K."/>
            <person name="Baniya A."/>
            <person name="Schwartz H.T."/>
            <person name="Tan C.-H."/>
            <person name="Antoshechkin I."/>
            <person name="Sternberg P.W."/>
            <person name="Goodrich-Blair H."/>
            <person name="Dillman A.R."/>
        </authorList>
    </citation>
    <scope>NUCLEOTIDE SEQUENCE</scope>
    <source>
        <strain evidence="1">PS9179</strain>
        <tissue evidence="1">Whole animal</tissue>
    </source>
</reference>
<gene>
    <name evidence="1" type="ORF">QR680_016571</name>
</gene>
<dbReference type="EMBL" id="JAUCMV010000004">
    <property type="protein sequence ID" value="KAK0402843.1"/>
    <property type="molecule type" value="Genomic_DNA"/>
</dbReference>